<gene>
    <name evidence="1" type="ORF">GCM10022212_09940</name>
</gene>
<name>A0ABP7SVL8_9BURK</name>
<evidence type="ECO:0000313" key="2">
    <source>
        <dbReference type="Proteomes" id="UP001501353"/>
    </source>
</evidence>
<protein>
    <submittedName>
        <fullName evidence="1">Uncharacterized protein</fullName>
    </submittedName>
</protein>
<dbReference type="RefSeq" id="WP_344762139.1">
    <property type="nucleotide sequence ID" value="NZ_BAAAZE010000005.1"/>
</dbReference>
<sequence length="122" mass="13011">MIDPSGQSSGLEQIAIDLAAAAVEAGAVARQSLGAGMGMFAYPGEGCLIVGIGYQRDALKPDTIINVLRRRDQVPDRFAAWLPAQFANGSFYVLRRLPYFGHGPAHMPSENDLDNALALLVP</sequence>
<organism evidence="1 2">
    <name type="scientific">Actimicrobium antarcticum</name>
    <dbReference type="NCBI Taxonomy" id="1051899"/>
    <lineage>
        <taxon>Bacteria</taxon>
        <taxon>Pseudomonadati</taxon>
        <taxon>Pseudomonadota</taxon>
        <taxon>Betaproteobacteria</taxon>
        <taxon>Burkholderiales</taxon>
        <taxon>Oxalobacteraceae</taxon>
        <taxon>Actimicrobium</taxon>
    </lineage>
</organism>
<proteinExistence type="predicted"/>
<reference evidence="2" key="1">
    <citation type="journal article" date="2019" name="Int. J. Syst. Evol. Microbiol.">
        <title>The Global Catalogue of Microorganisms (GCM) 10K type strain sequencing project: providing services to taxonomists for standard genome sequencing and annotation.</title>
        <authorList>
            <consortium name="The Broad Institute Genomics Platform"/>
            <consortium name="The Broad Institute Genome Sequencing Center for Infectious Disease"/>
            <person name="Wu L."/>
            <person name="Ma J."/>
        </authorList>
    </citation>
    <scope>NUCLEOTIDE SEQUENCE [LARGE SCALE GENOMIC DNA]</scope>
    <source>
        <strain evidence="2">JCM 16673</strain>
    </source>
</reference>
<keyword evidence="2" id="KW-1185">Reference proteome</keyword>
<accession>A0ABP7SVL8</accession>
<dbReference type="EMBL" id="BAAAZE010000005">
    <property type="protein sequence ID" value="GAA4016700.1"/>
    <property type="molecule type" value="Genomic_DNA"/>
</dbReference>
<dbReference type="Proteomes" id="UP001501353">
    <property type="component" value="Unassembled WGS sequence"/>
</dbReference>
<evidence type="ECO:0000313" key="1">
    <source>
        <dbReference type="EMBL" id="GAA4016700.1"/>
    </source>
</evidence>
<comment type="caution">
    <text evidence="1">The sequence shown here is derived from an EMBL/GenBank/DDBJ whole genome shotgun (WGS) entry which is preliminary data.</text>
</comment>